<name>A0A9P1G4N1_9DINO</name>
<feature type="compositionally biased region" description="Low complexity" evidence="1">
    <location>
        <begin position="1549"/>
        <end position="1566"/>
    </location>
</feature>
<evidence type="ECO:0000259" key="2">
    <source>
        <dbReference type="Pfam" id="PF25273"/>
    </source>
</evidence>
<comment type="caution">
    <text evidence="3">The sequence shown here is derived from an EMBL/GenBank/DDBJ whole genome shotgun (WGS) entry which is preliminary data.</text>
</comment>
<evidence type="ECO:0000313" key="5">
    <source>
        <dbReference type="Proteomes" id="UP001152797"/>
    </source>
</evidence>
<protein>
    <recommendedName>
        <fullName evidence="2">DUF7869 domain-containing protein</fullName>
    </recommendedName>
</protein>
<dbReference type="PANTHER" id="PTHR33153">
    <property type="entry name" value="MYND-TYPE DOMAIN-CONTAINING PROTEIN"/>
    <property type="match status" value="1"/>
</dbReference>
<feature type="compositionally biased region" description="Acidic residues" evidence="1">
    <location>
        <begin position="1567"/>
        <end position="1578"/>
    </location>
</feature>
<reference evidence="3" key="1">
    <citation type="submission" date="2022-10" db="EMBL/GenBank/DDBJ databases">
        <authorList>
            <person name="Chen Y."/>
            <person name="Dougan E. K."/>
            <person name="Chan C."/>
            <person name="Rhodes N."/>
            <person name="Thang M."/>
        </authorList>
    </citation>
    <scope>NUCLEOTIDE SEQUENCE</scope>
</reference>
<feature type="compositionally biased region" description="Basic and acidic residues" evidence="1">
    <location>
        <begin position="2036"/>
        <end position="2045"/>
    </location>
</feature>
<feature type="non-terminal residue" evidence="3">
    <location>
        <position position="2108"/>
    </location>
</feature>
<feature type="compositionally biased region" description="Basic and acidic residues" evidence="1">
    <location>
        <begin position="2018"/>
        <end position="2027"/>
    </location>
</feature>
<evidence type="ECO:0000256" key="1">
    <source>
        <dbReference type="SAM" id="MobiDB-lite"/>
    </source>
</evidence>
<keyword evidence="5" id="KW-1185">Reference proteome</keyword>
<dbReference type="EMBL" id="CAMXCT030002691">
    <property type="protein sequence ID" value="CAL4787185.1"/>
    <property type="molecule type" value="Genomic_DNA"/>
</dbReference>
<dbReference type="Pfam" id="PF25273">
    <property type="entry name" value="DUF7869"/>
    <property type="match status" value="1"/>
</dbReference>
<accession>A0A9P1G4N1</accession>
<feature type="region of interest" description="Disordered" evidence="1">
    <location>
        <begin position="1531"/>
        <end position="1597"/>
    </location>
</feature>
<feature type="domain" description="DUF7869" evidence="2">
    <location>
        <begin position="433"/>
        <end position="594"/>
    </location>
</feature>
<sequence>FNVLVDMMVNKTVKKFAETQRWPRMQDGFLPQADIVSDVREFIPHGSQLAAEGFFCFLENVSHLLSPSNRELLLFICQEFAQRGFFLQWCTLTGKNVGAQVLELMTADEMRKSSHRPWNVTCKPDITDWLQPCQSQVDKVAAMLKATPACHRRKQVVLHRPVCQQAFRKLIGIGSKRYVRLRSAASKGVTPPIDGRSAPQRKLFRNPKVAGRRAMITEFLEELYQTLSEPMPDANQSTAAVKRKADGHTEAGDLLTEGKLRFRRHRGRRPRLAAQMNRGCDKSKMKLLPPGSYSDYLGLLQLRHPGTKISLKLFSKVWAESFGAKLALREESHHAQCGVCTRHKLLLRKLSGDRQLRNQQMKAYSEHLQRQYDDRVQYWAARTRSRIPVLPDGEHSICLITDGQDHNKYRYPRDTIFQSKELSGCIRPCMDATAVIAHGYGILMALSEPFVRKDSSWSCELIAYVVNQISETSDIRKMELICQADNTSREVKNNTLTRMAGYLIGSRRLKRMELRFLQSGHSHEDVDAWFSVLSNLLESKKHLETPEDFQQVLQEFLVDPKQRPHEQKFREVKIVNSIRNWIFDCKKTMKTFLHLSCYGAHLRGIGGAGAPHVFAFDRFEDLGMDRASIKGNFWKKLGFNEHGSDVILRTKQWMSDAEFQSPMLFLPHEVCQEIQQKGEEPFTLNRASAHLTRLANRSVERTDLLPVSRCLPCPGPVVGLGVAGQGIPRAIQYDPVGHGTSLKYERVQRAELEKYRVQNKDNYILEASAKLWASGLPWEEAFKIVSEAFEGLAAALQFVMSGGQMKRKLSLPGASCKAESGGSAKQMKASKSKGQRTLDEFEKHAAKLCEHVVLFDTWMFMTDPTIPGVERLVVCSMQPEHGMKPKFEFEAGEVSEDAVSQHWIPPHQCFLVKGWTRTVAAMTVMLAAYDCPAFFQVWNSAAQVADAYQIGRVESNAAINLHTKVNPEIIDRLAFLVKNSYSAALEHSWHAWTSLFMLKHADAELIGMLESSVPPVDLDTVAIFRAAVMKFQSKVKEEHMEADAELHEQVVTATLKQVESKLDKDLDAMTQWLGNLDMKYLAQRFEKGKEAVQTFLRQNHRYVKLDVMSDAHGDLIQYQADSGALLVDETCDMAKAFSSSNSNAILFSLQVQTHPGIDKAIVCLAGISQIHKQFGFKNASCLLGSLGPVTRARVNQLWTDDPEKPPPPNVRVQQRGVQGTKEILQKILDGVDFPADSQVFVVDLWNEWGRSLWELQMERLKSGSGLDWKFAAYVVRGDDEVISGIDASISWIEGKVFNEWWDDSEEAGPKTRTKTDFNDPKPSLEILSVSGGPGNSDRTRCEPVYGQGEQPQAKCKATGRPELFVVASDKDELWLHNPTASDIQCSAFEVFGFNVATYLEKPAGVARGESKDAIPFILERDSDLICLTSSEGKRLACLSDLACSIAQKHGITELTVTDHALTPLVQESTGTPRPFRYSVNPSSKVTCFEPKALPENLEKLDLRASMFGAVFLKKFNVLPKSGMSSIVWEAKAKGKSKSTKSSDKKAAKPKAAAVGKKRPAAAAEAPAAEEPEATDSGDDDKPIMKRPAMMKKRPAAASATTLKKTRKYWYYKLQKIGISCDGHEQMTVTDSVTAMADAPDDPADGDQSEAVELEVEAADDLLGEDEHEEEFDEAAHDTAVDVDCAIMAFLASWMMWLDHLPRDVREKDFLLLYPFVLQLTFKLTALTGRIALNQRIDVMWCDLCPTVAECHATFMSWLQAELEANSDKMVLWVSSSPLGDGMLFEQLLNATLVFGQRCRDEMNESEPLRVINCMMHFARILLRKLGAEPIPTETVTEPEVEDQHVPILRASLLKENARHVVKLQDSSRGTTRKIREMNSRGHKKLKTLDESQVFVEEDKMSTMEDSLRPESDCIIVGQEAYFGSQRSGQSDYRKAAFDDLIDKCTEGIEDECYDLLELYRSVLLSKNVIKTGEFRNPDNVDFIQGDGSLFAQRKQQSAKADGIAGSAYDDKILLADVEQPKQPKPAERQMAGITSEKQRDPTKKDLRADNTAVIAREKDQLTADQLQLGEKNTMDANVLQLFNSEEHAAELVTILSRTDLTVKEKEHT</sequence>
<dbReference type="Proteomes" id="UP001152797">
    <property type="component" value="Unassembled WGS sequence"/>
</dbReference>
<dbReference type="EMBL" id="CAMXCT010002691">
    <property type="protein sequence ID" value="CAI3999873.1"/>
    <property type="molecule type" value="Genomic_DNA"/>
</dbReference>
<proteinExistence type="predicted"/>
<gene>
    <name evidence="3" type="ORF">C1SCF055_LOCUS26038</name>
</gene>
<dbReference type="InterPro" id="IPR057191">
    <property type="entry name" value="DUF7869"/>
</dbReference>
<dbReference type="OrthoDB" id="419135at2759"/>
<evidence type="ECO:0000313" key="4">
    <source>
        <dbReference type="EMBL" id="CAL4787185.1"/>
    </source>
</evidence>
<feature type="non-terminal residue" evidence="3">
    <location>
        <position position="1"/>
    </location>
</feature>
<dbReference type="EMBL" id="CAMXCT020002691">
    <property type="protein sequence ID" value="CAL1153248.1"/>
    <property type="molecule type" value="Genomic_DNA"/>
</dbReference>
<dbReference type="PANTHER" id="PTHR33153:SF3">
    <property type="entry name" value="TRAFFICKING PROTEIN PARTICLE COMPLEX SUBUNIT 11 DOMAIN-CONTAINING PROTEIN"/>
    <property type="match status" value="1"/>
</dbReference>
<evidence type="ECO:0000313" key="3">
    <source>
        <dbReference type="EMBL" id="CAI3999873.1"/>
    </source>
</evidence>
<reference evidence="4 5" key="2">
    <citation type="submission" date="2024-05" db="EMBL/GenBank/DDBJ databases">
        <authorList>
            <person name="Chen Y."/>
            <person name="Shah S."/>
            <person name="Dougan E. K."/>
            <person name="Thang M."/>
            <person name="Chan C."/>
        </authorList>
    </citation>
    <scope>NUCLEOTIDE SEQUENCE [LARGE SCALE GENOMIC DNA]</scope>
</reference>
<feature type="region of interest" description="Disordered" evidence="1">
    <location>
        <begin position="2018"/>
        <end position="2045"/>
    </location>
</feature>
<organism evidence="3">
    <name type="scientific">Cladocopium goreaui</name>
    <dbReference type="NCBI Taxonomy" id="2562237"/>
    <lineage>
        <taxon>Eukaryota</taxon>
        <taxon>Sar</taxon>
        <taxon>Alveolata</taxon>
        <taxon>Dinophyceae</taxon>
        <taxon>Suessiales</taxon>
        <taxon>Symbiodiniaceae</taxon>
        <taxon>Cladocopium</taxon>
    </lineage>
</organism>